<dbReference type="InterPro" id="IPR019282">
    <property type="entry name" value="Glycoamylase-like_cons_dom"/>
</dbReference>
<comment type="caution">
    <text evidence="7">The sequence shown here is derived from an EMBL/GenBank/DDBJ whole genome shotgun (WGS) entry which is preliminary data.</text>
</comment>
<dbReference type="InterPro" id="IPR037824">
    <property type="entry name" value="GH94N_2_NdvB"/>
</dbReference>
<feature type="domain" description="Glycosyl hydrolase 94 catalytic" evidence="6">
    <location>
        <begin position="2325"/>
        <end position="2748"/>
    </location>
</feature>
<dbReference type="SUPFAM" id="SSF48208">
    <property type="entry name" value="Six-hairpin glycosidases"/>
    <property type="match status" value="1"/>
</dbReference>
<dbReference type="Proteomes" id="UP000294862">
    <property type="component" value="Unassembled WGS sequence"/>
</dbReference>
<dbReference type="CDD" id="cd11756">
    <property type="entry name" value="GH94N_ChvB_NdvB_1_like"/>
    <property type="match status" value="1"/>
</dbReference>
<dbReference type="Pfam" id="PF10091">
    <property type="entry name" value="Glycoamylase"/>
    <property type="match status" value="1"/>
</dbReference>
<dbReference type="InterPro" id="IPR010383">
    <property type="entry name" value="Glyco_hydrolase_94_b-supersand"/>
</dbReference>
<dbReference type="InterPro" id="IPR037820">
    <property type="entry name" value="GH94N_NdvB"/>
</dbReference>
<dbReference type="EMBL" id="SLWQ01000005">
    <property type="protein sequence ID" value="TCO40287.1"/>
    <property type="molecule type" value="Genomic_DNA"/>
</dbReference>
<dbReference type="InterPro" id="IPR012341">
    <property type="entry name" value="6hp_glycosidase-like_sf"/>
</dbReference>
<dbReference type="Gene3D" id="2.60.420.10">
    <property type="entry name" value="Maltose phosphorylase, domain 3"/>
    <property type="match status" value="1"/>
</dbReference>
<dbReference type="SMART" id="SM01068">
    <property type="entry name" value="CBM_X"/>
    <property type="match status" value="2"/>
</dbReference>
<organism evidence="7 8">
    <name type="scientific">Dokdonella fugitiva</name>
    <dbReference type="NCBI Taxonomy" id="328517"/>
    <lineage>
        <taxon>Bacteria</taxon>
        <taxon>Pseudomonadati</taxon>
        <taxon>Pseudomonadota</taxon>
        <taxon>Gammaproteobacteria</taxon>
        <taxon>Lysobacterales</taxon>
        <taxon>Rhodanobacteraceae</taxon>
        <taxon>Dokdonella</taxon>
    </lineage>
</organism>
<evidence type="ECO:0000256" key="2">
    <source>
        <dbReference type="ARBA" id="ARBA00022679"/>
    </source>
</evidence>
<keyword evidence="3" id="KW-0812">Transmembrane</keyword>
<dbReference type="Gene3D" id="2.70.98.40">
    <property type="entry name" value="Glycoside hydrolase, family 65, N-terminal domain"/>
    <property type="match status" value="2"/>
</dbReference>
<proteinExistence type="predicted"/>
<dbReference type="SUPFAM" id="SSF74650">
    <property type="entry name" value="Galactose mutarotase-like"/>
    <property type="match status" value="2"/>
</dbReference>
<dbReference type="PANTHER" id="PTHR37469">
    <property type="entry name" value="CELLOBIONIC ACID PHOSPHORYLASE-RELATED"/>
    <property type="match status" value="1"/>
</dbReference>
<protein>
    <submittedName>
        <fullName evidence="7">Cellobiose phosphorylase</fullName>
    </submittedName>
</protein>
<dbReference type="Pfam" id="PF17167">
    <property type="entry name" value="Glyco_hydro_94"/>
    <property type="match status" value="1"/>
</dbReference>
<dbReference type="InterPro" id="IPR011013">
    <property type="entry name" value="Gal_mutarotase_sf_dom"/>
</dbReference>
<evidence type="ECO:0000259" key="4">
    <source>
        <dbReference type="Pfam" id="PF06165"/>
    </source>
</evidence>
<dbReference type="Gene3D" id="1.50.10.10">
    <property type="match status" value="1"/>
</dbReference>
<sequence length="2830" mass="312278">MILPFSRRSVIPPVFGEAPLSAELLNAEQLEERGRELSAEHAGFGVAQLRTSHLLDRLAANEGVIREACLVLASAVKAGHRATPAGEWLLDNLYLIDEQVRLARTHLPRRYSEQLPALAEGPSAGLPRIYDLMLKAISHGDGRFDEASLRRYLAAYQERLPLTLGELWAVPIMLRLALVENLRRVAVRVRQGRIDRNLAVRWADAMVDATRADPTRLILVAADMARDEPPMSQAFVSELTQRLKPLGDAMSLPMTWIEQRLAESGLTSAQLVQGAQHEQVIDQVSASNCIGSLRLLDALDWKAFVEAVSHVERVLREDPAGVYARMDFATRNHYRRVVEHLARRSGRDERELAADAVALAAGHRHDPDERLSHVGYYLVDRGREQLEARVGLHARLRLPRSPRARVALHLGTLVLLTVAFVATLEPALVEPAPAWWLLAVVTGAAVIAASELALTVANHAAARLARPSQLPRLDFPDGIPASARTLVAVPALLTSIETAEELVADLEVRYMGNRDAELHFALLTDFPDAHAAHEARDPAILEAAREAIRELNRRHPSAPFLLLHRARRWNATQRAWIGHERKRGKLVALNRLVLDGDASAFATVEGDIAWLAGVRYVITLDADTRLPRDAARALVATMAHPLNGPRDDAGGARAGYAILQPRVGHTMPANGPSPYAHLFGGETGIDPYTRLVSDTYQDLFGAGSFIGKGIYDVAAFERALAGRLPDNRILSHDLLEGCHARAGLASDIELFEHHPQSYLVDARRRHRWIRGDWQLAAWLLPRVRDAQGVLQRNPLDALSRWKILDNLRRSLLPLALLVLLFAAWQVPEWRAALVALVLAVFVLPVALDVLQELLAPPGGDSGPRHLRRIGAQAMRRAARAAFVAACLPFEAWLSADAIARTLWRLHVSHRNLLEWQTSSMVERAHRDTLAAFATTLWPCYAAAALSIASVVDAGSLPWQLAWLVAPFLAWRLSRSPRRDERRLDARQRTYLRGLARRTWHFFERHVTEADHWLPPDNHQEQPIERTAHRTSPTNIGLYLLSCLAARDFGYVALGDWIERTEHTMRTLERLERHRGHFYNWYDTITLQPLAPAYVSTVDSGNFAAHLMTLRIGLLEAPDEPVIGAAAVEGLRDVLALAAAGARAGSRAALEALATRLLPERAGECLALRTMLADAATTLAAAAEDEPGNAWIAAARRQVDAHVVDLAAFVDGATGDVPTLRDVADGGGRCADAARRAIARIEALAARCNEFARPDFGFLYDATRSLFAIGYNVSERRMDAGYYDLLASEARLAVFVAIAQGVVPQDAWFALGRLLTSASGRRVLLSWSGSMFEYLMPQLVMPAYRGTLLEESNHAAVRQQIDYGRSRGVPWGVSESGYNLTDAAQNYQYRAFGVPGLGLERGLSQELVVAPYATMLAMLAAPREAFDNLAAMDALGWLTDHGFYEAVDYTPARMPHGATSVIVRSYMAHHQGMSLLALLSVLAAQPMQRRFAADVELQATLLLLQERVPRGAIDWARDPAMVDVRISSDAPQSAMRVFGEAIPPRPAVQLLGNGRYHVMVTTGGGGYSRWQELALTRWHEDATRDDKGVYVYLRDADSGKVWSATPQPCPTPADASEIVFTEATAEFKRSLDGIETHLQVVVSPEDDIELRRLRIANRSRTMRTIDVTSYAEIVLAPAIADALHPAFSNLFVQTEFVPEHEAILATRRRSTGEQAQHWLLHALAVHDGERLAHSFETDRMAFIGRERSLRAPLAVTRDAPLEGHAGPVLDPIAASRQRVRLAPEQGVTIDLIIGVAESRENALLLADKYRDRHLADRAIEIAWTHSRLALGQLAISEVDGQTCNRLAGAIVFADPARRAAPSTIAANRLAQRGLWPFAISGDHPIVLLQIASARHIELVRQLVSAHAYCRMKGLVFDLVIWNEERIGYRTALGDEILAVVSTSADAAMLERPGGVYVRNLDQLDHEDRVLMLAVARAVFVDADGTLAEQLARDRNVGGDSVVPRFTPLAVEDVAPPRVSATPSSPLPALTFDNGIGGFAADGREYVARVGTGRAPPLPWINVIANPRFGCIVSTAGTGYSWAENAHEYRLSTWSNDPVTDAGGEAIYLRDEDTGMFWSPTPLPAPDEGEYVVRHGFGYTIVEHTAHDITSALRIHVDTEAPVKFYMLRLRNDGDRPRRISVTGYVEWVLGDLREKTAMHVVTELDDSGALLARNAYSLEFPSLVAFFDLEHLQRTLSGDRAEFIGRNGSLRDPAAMRRQTLSGRLGAGMDPCGAIQAPVELAPGESRDLIFRLGVGRDRAEAVALVQRFRRNGSARASIDAVHAQWRSLLGAVRVETPDAALDLLANGWLMYQVIACRLWARSGFYQSGGAFGFRDQLQDAMAAVHADPAFLREQVVQCAQHQFVEGDVQHWWHPPAGRGVRTRCSDDYLWLPLALARYVEVTGDRTILAQQASFLEGRPLGEGEESYYDMPMRSPHSADIYEHCRRALLRGMRYGAHGLPLIGSGDWNDGMNNVGRDGRGESVWLAFFLHDVLRRFEPIARSRGDDAFAQRCAEERSRLADAVERHAWDGGWYLRAYFDDGTPLGSAASRECRIDALSQSWAVLSGIGARERIERALDAVDEQLVDESAGLIRLLDPPFDVSEPDPGYIRGYLPGVRENGGQYTHAAVWTIMAFLEAGRIERAWALFELIDPLRHGADADAIARWKTEPYVVAADVLSIEPHTGRGGWSWYTGSAGWMYRLVVESMLGLQRAGARLFVRPRVPAAWPGFRAWYAFEDRRYAIAVTRRAGNAISTGEAASASLAADAPRVQVLEWGAWTIEVTREPAPARA</sequence>
<dbReference type="InterPro" id="IPR052047">
    <property type="entry name" value="GH94_Enzymes"/>
</dbReference>
<reference evidence="7 8" key="1">
    <citation type="journal article" date="2015" name="Stand. Genomic Sci.">
        <title>Genomic Encyclopedia of Bacterial and Archaeal Type Strains, Phase III: the genomes of soil and plant-associated and newly described type strains.</title>
        <authorList>
            <person name="Whitman W.B."/>
            <person name="Woyke T."/>
            <person name="Klenk H.P."/>
            <person name="Zhou Y."/>
            <person name="Lilburn T.G."/>
            <person name="Beck B.J."/>
            <person name="De Vos P."/>
            <person name="Vandamme P."/>
            <person name="Eisen J.A."/>
            <person name="Garrity G."/>
            <person name="Hugenholtz P."/>
            <person name="Kyrpides N.C."/>
        </authorList>
    </citation>
    <scope>NUCLEOTIDE SEQUENCE [LARGE SCALE GENOMIC DNA]</scope>
    <source>
        <strain evidence="7 8">A3</strain>
    </source>
</reference>
<feature type="domain" description="Glycosyl hydrolase 94 supersandwich" evidence="4">
    <location>
        <begin position="1534"/>
        <end position="1810"/>
    </location>
</feature>
<accession>A0A4R2I855</accession>
<feature type="domain" description="Glycoamylase-like" evidence="5">
    <location>
        <begin position="1281"/>
        <end position="1477"/>
    </location>
</feature>
<feature type="transmembrane region" description="Helical" evidence="3">
    <location>
        <begin position="406"/>
        <end position="428"/>
    </location>
</feature>
<gene>
    <name evidence="7" type="ORF">EV148_10582</name>
</gene>
<evidence type="ECO:0000259" key="5">
    <source>
        <dbReference type="Pfam" id="PF10091"/>
    </source>
</evidence>
<keyword evidence="3" id="KW-1133">Transmembrane helix</keyword>
<feature type="domain" description="Glycosyl hydrolase 94 supersandwich" evidence="4">
    <location>
        <begin position="2042"/>
        <end position="2309"/>
    </location>
</feature>
<dbReference type="GO" id="GO:0030246">
    <property type="term" value="F:carbohydrate binding"/>
    <property type="evidence" value="ECO:0007669"/>
    <property type="project" value="InterPro"/>
</dbReference>
<dbReference type="Gene3D" id="1.50.10.140">
    <property type="match status" value="2"/>
</dbReference>
<dbReference type="GO" id="GO:0016757">
    <property type="term" value="F:glycosyltransferase activity"/>
    <property type="evidence" value="ECO:0007669"/>
    <property type="project" value="UniProtKB-KW"/>
</dbReference>
<evidence type="ECO:0000313" key="8">
    <source>
        <dbReference type="Proteomes" id="UP000294862"/>
    </source>
</evidence>
<dbReference type="CDD" id="cd11753">
    <property type="entry name" value="GH94N_ChvB_NdvB_2_like"/>
    <property type="match status" value="1"/>
</dbReference>
<dbReference type="PANTHER" id="PTHR37469:SF2">
    <property type="entry name" value="CELLOBIONIC ACID PHOSPHORYLASE"/>
    <property type="match status" value="1"/>
</dbReference>
<name>A0A4R2I855_9GAMM</name>
<evidence type="ECO:0000256" key="1">
    <source>
        <dbReference type="ARBA" id="ARBA00022676"/>
    </source>
</evidence>
<dbReference type="InterPro" id="IPR008928">
    <property type="entry name" value="6-hairpin_glycosidase_sf"/>
</dbReference>
<dbReference type="InterPro" id="IPR037018">
    <property type="entry name" value="GH65_N"/>
</dbReference>
<keyword evidence="1" id="KW-0328">Glycosyltransferase</keyword>
<feature type="transmembrane region" description="Helical" evidence="3">
    <location>
        <begin position="434"/>
        <end position="457"/>
    </location>
</feature>
<evidence type="ECO:0000259" key="6">
    <source>
        <dbReference type="Pfam" id="PF17167"/>
    </source>
</evidence>
<keyword evidence="8" id="KW-1185">Reference proteome</keyword>
<evidence type="ECO:0000256" key="3">
    <source>
        <dbReference type="SAM" id="Phobius"/>
    </source>
</evidence>
<dbReference type="Pfam" id="PF06165">
    <property type="entry name" value="GH94_b-supersand"/>
    <property type="match status" value="2"/>
</dbReference>
<keyword evidence="3" id="KW-0472">Membrane</keyword>
<evidence type="ECO:0000313" key="7">
    <source>
        <dbReference type="EMBL" id="TCO40287.1"/>
    </source>
</evidence>
<keyword evidence="2" id="KW-0808">Transferase</keyword>
<dbReference type="InterPro" id="IPR033432">
    <property type="entry name" value="GH94_catalytic"/>
</dbReference>
<dbReference type="GO" id="GO:0005975">
    <property type="term" value="P:carbohydrate metabolic process"/>
    <property type="evidence" value="ECO:0007669"/>
    <property type="project" value="InterPro"/>
</dbReference>